<proteinExistence type="predicted"/>
<keyword evidence="1" id="KW-0479">Metal-binding</keyword>
<sequence>MTVNDLPLKDPDAVWPSLEELLAETHVVSIPLNTKFRGVRHREAAIFLGGNRPSEFSPFLEYHVPEAATWLAAALNYGYGPAVEQTRPTVPVNATVPAIQPEEIPELITRYGNPDQLHTVKVKVAERGENLATDIARVRTVRDLLPHAKVRIDANEGYSVAAALELLTEIANVELEYAEQPVAGIEDLARLREQLRARGIDTLIAADEAVRKSADPLRVAQLGAADLIVVKAQPLGGIRRARAIITEAGLPAVISSALDTGVGINMGAALAASLPELPFACGLATGALYVDDILTTASAESLYAVPGRLAPTEIAVDPEKLRQYAAAPEREQFWRERIRACFSQLLATGEN</sequence>
<dbReference type="SUPFAM" id="SSF51604">
    <property type="entry name" value="Enolase C-terminal domain-like"/>
    <property type="match status" value="1"/>
</dbReference>
<dbReference type="Proteomes" id="UP001589862">
    <property type="component" value="Unassembled WGS sequence"/>
</dbReference>
<dbReference type="Pfam" id="PF18374">
    <property type="entry name" value="Enolase_like_N"/>
    <property type="match status" value="1"/>
</dbReference>
<dbReference type="GO" id="GO:0043748">
    <property type="term" value="F:O-succinylbenzoate synthase activity"/>
    <property type="evidence" value="ECO:0007669"/>
    <property type="project" value="UniProtKB-EC"/>
</dbReference>
<accession>A0ABV6PB22</accession>
<name>A0ABV6PB22_9MICC</name>
<dbReference type="Pfam" id="PF13378">
    <property type="entry name" value="MR_MLE_C"/>
    <property type="match status" value="1"/>
</dbReference>
<protein>
    <submittedName>
        <fullName evidence="3">O-succinylbenzoate synthase</fullName>
        <ecNumber evidence="3">4.2.1.113</ecNumber>
    </submittedName>
</protein>
<evidence type="ECO:0000313" key="3">
    <source>
        <dbReference type="EMBL" id="MFC0581557.1"/>
    </source>
</evidence>
<feature type="domain" description="Mandelate racemase/muconate lactonizing enzyme C-terminal" evidence="2">
    <location>
        <begin position="101"/>
        <end position="198"/>
    </location>
</feature>
<reference evidence="3 4" key="1">
    <citation type="submission" date="2024-09" db="EMBL/GenBank/DDBJ databases">
        <authorList>
            <person name="Sun Q."/>
            <person name="Mori K."/>
        </authorList>
    </citation>
    <scope>NUCLEOTIDE SEQUENCE [LARGE SCALE GENOMIC DNA]</scope>
    <source>
        <strain evidence="3 4">NCAIM B.02604</strain>
    </source>
</reference>
<comment type="caution">
    <text evidence="3">The sequence shown here is derived from an EMBL/GenBank/DDBJ whole genome shotgun (WGS) entry which is preliminary data.</text>
</comment>
<dbReference type="InterPro" id="IPR036849">
    <property type="entry name" value="Enolase-like_C_sf"/>
</dbReference>
<dbReference type="SMART" id="SM00922">
    <property type="entry name" value="MR_MLE"/>
    <property type="match status" value="1"/>
</dbReference>
<evidence type="ECO:0000259" key="2">
    <source>
        <dbReference type="SMART" id="SM00922"/>
    </source>
</evidence>
<dbReference type="SFLD" id="SFLDG00180">
    <property type="entry name" value="muconate_cycloisomerase"/>
    <property type="match status" value="1"/>
</dbReference>
<dbReference type="PANTHER" id="PTHR48073">
    <property type="entry name" value="O-SUCCINYLBENZOATE SYNTHASE-RELATED"/>
    <property type="match status" value="1"/>
</dbReference>
<keyword evidence="4" id="KW-1185">Reference proteome</keyword>
<evidence type="ECO:0000256" key="1">
    <source>
        <dbReference type="ARBA" id="ARBA00022723"/>
    </source>
</evidence>
<dbReference type="CDD" id="cd03320">
    <property type="entry name" value="OSBS"/>
    <property type="match status" value="1"/>
</dbReference>
<dbReference type="InterPro" id="IPR013342">
    <property type="entry name" value="Mandelate_racemase_C"/>
</dbReference>
<dbReference type="InterPro" id="IPR029065">
    <property type="entry name" value="Enolase_C-like"/>
</dbReference>
<dbReference type="Gene3D" id="3.20.20.120">
    <property type="entry name" value="Enolase-like C-terminal domain"/>
    <property type="match status" value="1"/>
</dbReference>
<organism evidence="3 4">
    <name type="scientific">Micrococcoides hystricis</name>
    <dbReference type="NCBI Taxonomy" id="1572761"/>
    <lineage>
        <taxon>Bacteria</taxon>
        <taxon>Bacillati</taxon>
        <taxon>Actinomycetota</taxon>
        <taxon>Actinomycetes</taxon>
        <taxon>Micrococcales</taxon>
        <taxon>Micrococcaceae</taxon>
        <taxon>Micrococcoides</taxon>
    </lineage>
</organism>
<dbReference type="SFLD" id="SFLDF00009">
    <property type="entry name" value="o-succinylbenzoate_synthase"/>
    <property type="match status" value="1"/>
</dbReference>
<dbReference type="RefSeq" id="WP_377458247.1">
    <property type="nucleotide sequence ID" value="NZ_JBHLUB010000019.1"/>
</dbReference>
<dbReference type="EC" id="4.2.1.113" evidence="3"/>
<dbReference type="PANTHER" id="PTHR48073:SF2">
    <property type="entry name" value="O-SUCCINYLBENZOATE SYNTHASE"/>
    <property type="match status" value="1"/>
</dbReference>
<dbReference type="NCBIfam" id="NF002782">
    <property type="entry name" value="PRK02901.1"/>
    <property type="match status" value="1"/>
</dbReference>
<evidence type="ECO:0000313" key="4">
    <source>
        <dbReference type="Proteomes" id="UP001589862"/>
    </source>
</evidence>
<gene>
    <name evidence="3" type="ORF">ACFFFR_04020</name>
</gene>
<dbReference type="EMBL" id="JBHLUB010000019">
    <property type="protein sequence ID" value="MFC0581557.1"/>
    <property type="molecule type" value="Genomic_DNA"/>
</dbReference>
<keyword evidence="3" id="KW-0456">Lyase</keyword>
<dbReference type="SFLD" id="SFLDS00001">
    <property type="entry name" value="Enolase"/>
    <property type="match status" value="1"/>
</dbReference>